<dbReference type="Proteomes" id="UP000437065">
    <property type="component" value="Unassembled WGS sequence"/>
</dbReference>
<evidence type="ECO:0000313" key="3">
    <source>
        <dbReference type="Proteomes" id="UP000437065"/>
    </source>
</evidence>
<gene>
    <name evidence="2" type="ORF">GRX01_01740</name>
</gene>
<evidence type="ECO:0000256" key="1">
    <source>
        <dbReference type="SAM" id="Coils"/>
    </source>
</evidence>
<reference evidence="2 3" key="1">
    <citation type="submission" date="2019-12" db="EMBL/GenBank/DDBJ databases">
        <title>Isolation and characterization of three novel carbon monoxide-oxidizing members of Halobacteria from salione crusts and soils.</title>
        <authorList>
            <person name="Myers M.R."/>
            <person name="King G.M."/>
        </authorList>
    </citation>
    <scope>NUCLEOTIDE SEQUENCE [LARGE SCALE GENOMIC DNA]</scope>
    <source>
        <strain evidence="2 3">WSA2</strain>
    </source>
</reference>
<protein>
    <submittedName>
        <fullName evidence="2">Uncharacterized protein</fullName>
    </submittedName>
</protein>
<organism evidence="2 3">
    <name type="scientific">Halobaculum saliterrae</name>
    <dbReference type="NCBI Taxonomy" id="2073113"/>
    <lineage>
        <taxon>Archaea</taxon>
        <taxon>Methanobacteriati</taxon>
        <taxon>Methanobacteriota</taxon>
        <taxon>Stenosarchaea group</taxon>
        <taxon>Halobacteria</taxon>
        <taxon>Halobacteriales</taxon>
        <taxon>Haloferacaceae</taxon>
        <taxon>Halobaculum</taxon>
    </lineage>
</organism>
<dbReference type="EMBL" id="WUUS01000001">
    <property type="protein sequence ID" value="MXR40083.1"/>
    <property type="molecule type" value="Genomic_DNA"/>
</dbReference>
<keyword evidence="1" id="KW-0175">Coiled coil</keyword>
<dbReference type="RefSeq" id="WP_159662789.1">
    <property type="nucleotide sequence ID" value="NZ_WUUS01000001.1"/>
</dbReference>
<proteinExistence type="predicted"/>
<accession>A0A6B0STZ8</accession>
<feature type="coiled-coil region" evidence="1">
    <location>
        <begin position="105"/>
        <end position="132"/>
    </location>
</feature>
<comment type="caution">
    <text evidence="2">The sequence shown here is derived from an EMBL/GenBank/DDBJ whole genome shotgun (WGS) entry which is preliminary data.</text>
</comment>
<dbReference type="AlphaFoldDB" id="A0A6B0STZ8"/>
<name>A0A6B0STZ8_9EURY</name>
<evidence type="ECO:0000313" key="2">
    <source>
        <dbReference type="EMBL" id="MXR40083.1"/>
    </source>
</evidence>
<sequence length="137" mass="15706">MTDVQNQLRDKDKAVLRNIADGNNDVQKITANTTLENHHVTYAFQKLEELELLEISKPDGNVERIINGQKRVFQHPKQAELTNEGETAVDTLDEDSGSHYNDLTHKELVQKLNQLEARIDSLDRALDTFKDQIQQKL</sequence>
<keyword evidence="3" id="KW-1185">Reference proteome</keyword>
<dbReference type="OrthoDB" id="275432at2157"/>